<dbReference type="EMBL" id="GBRH01204532">
    <property type="protein sequence ID" value="JAD93363.1"/>
    <property type="molecule type" value="Transcribed_RNA"/>
</dbReference>
<name>A0A0A9E2V4_ARUDO</name>
<evidence type="ECO:0000313" key="1">
    <source>
        <dbReference type="EMBL" id="JAD93363.1"/>
    </source>
</evidence>
<protein>
    <submittedName>
        <fullName evidence="1">Uncharacterized protein</fullName>
    </submittedName>
</protein>
<organism evidence="1">
    <name type="scientific">Arundo donax</name>
    <name type="common">Giant reed</name>
    <name type="synonym">Donax arundinaceus</name>
    <dbReference type="NCBI Taxonomy" id="35708"/>
    <lineage>
        <taxon>Eukaryota</taxon>
        <taxon>Viridiplantae</taxon>
        <taxon>Streptophyta</taxon>
        <taxon>Embryophyta</taxon>
        <taxon>Tracheophyta</taxon>
        <taxon>Spermatophyta</taxon>
        <taxon>Magnoliopsida</taxon>
        <taxon>Liliopsida</taxon>
        <taxon>Poales</taxon>
        <taxon>Poaceae</taxon>
        <taxon>PACMAD clade</taxon>
        <taxon>Arundinoideae</taxon>
        <taxon>Arundineae</taxon>
        <taxon>Arundo</taxon>
    </lineage>
</organism>
<sequence>MLAVPSTEPSLGTLLVPLLADISVLGSSSPILPEEAVPHAVEACSLLLPGRRKSSSFELEESTFDLLNLHCFLNTLDLLLVCKTHRVTEFADLIILEPRIGDAREPS</sequence>
<dbReference type="AlphaFoldDB" id="A0A0A9E2V4"/>
<proteinExistence type="predicted"/>
<reference evidence="1" key="1">
    <citation type="submission" date="2014-09" db="EMBL/GenBank/DDBJ databases">
        <authorList>
            <person name="Magalhaes I.L.F."/>
            <person name="Oliveira U."/>
            <person name="Santos F.R."/>
            <person name="Vidigal T.H.D.A."/>
            <person name="Brescovit A.D."/>
            <person name="Santos A.J."/>
        </authorList>
    </citation>
    <scope>NUCLEOTIDE SEQUENCE</scope>
    <source>
        <tissue evidence="1">Shoot tissue taken approximately 20 cm above the soil surface</tissue>
    </source>
</reference>
<accession>A0A0A9E2V4</accession>
<reference evidence="1" key="2">
    <citation type="journal article" date="2015" name="Data Brief">
        <title>Shoot transcriptome of the giant reed, Arundo donax.</title>
        <authorList>
            <person name="Barrero R.A."/>
            <person name="Guerrero F.D."/>
            <person name="Moolhuijzen P."/>
            <person name="Goolsby J.A."/>
            <person name="Tidwell J."/>
            <person name="Bellgard S.E."/>
            <person name="Bellgard M.I."/>
        </authorList>
    </citation>
    <scope>NUCLEOTIDE SEQUENCE</scope>
    <source>
        <tissue evidence="1">Shoot tissue taken approximately 20 cm above the soil surface</tissue>
    </source>
</reference>